<feature type="chain" id="PRO_5011977080" evidence="1">
    <location>
        <begin position="30"/>
        <end position="305"/>
    </location>
</feature>
<keyword evidence="1" id="KW-0732">Signal</keyword>
<dbReference type="AlphaFoldDB" id="A0A2D0T5X1"/>
<evidence type="ECO:0000313" key="3">
    <source>
        <dbReference type="RefSeq" id="XP_017350293.1"/>
    </source>
</evidence>
<reference evidence="2" key="1">
    <citation type="journal article" date="2016" name="Nat. Commun.">
        <title>The channel catfish genome sequence provides insights into the evolution of scale formation in teleosts.</title>
        <authorList>
            <person name="Liu Z."/>
            <person name="Liu S."/>
            <person name="Yao J."/>
            <person name="Bao L."/>
            <person name="Zhang J."/>
            <person name="Li Y."/>
            <person name="Jiang C."/>
            <person name="Sun L."/>
            <person name="Wang R."/>
            <person name="Zhang Y."/>
            <person name="Zhou T."/>
            <person name="Zeng Q."/>
            <person name="Fu Q."/>
            <person name="Gao S."/>
            <person name="Li N."/>
            <person name="Koren S."/>
            <person name="Jiang Y."/>
            <person name="Zimin A."/>
            <person name="Xu P."/>
            <person name="Phillippy A.M."/>
            <person name="Geng X."/>
            <person name="Song L."/>
            <person name="Sun F."/>
            <person name="Li C."/>
            <person name="Wang X."/>
            <person name="Chen A."/>
            <person name="Jin Y."/>
            <person name="Yuan Z."/>
            <person name="Yang Y."/>
            <person name="Tan S."/>
            <person name="Peatman E."/>
            <person name="Lu J."/>
            <person name="Qin Z."/>
            <person name="Dunham R."/>
            <person name="Li Z."/>
            <person name="Sonstegard T."/>
            <person name="Feng J."/>
            <person name="Danzmann R.G."/>
            <person name="Schroeder S."/>
            <person name="Scheffler B."/>
            <person name="Duke M.V."/>
            <person name="Ballard L."/>
            <person name="Kucuktas H."/>
            <person name="Kaltenboeck L."/>
            <person name="Liu H."/>
            <person name="Armbruster J."/>
            <person name="Xie Y."/>
            <person name="Kirby M.L."/>
            <person name="Tian Y."/>
            <person name="Flanagan M.E."/>
            <person name="Mu W."/>
            <person name="Waldbieser G.C."/>
        </authorList>
    </citation>
    <scope>NUCLEOTIDE SEQUENCE [LARGE SCALE GENOMIC DNA]</scope>
    <source>
        <strain evidence="2">SDA103</strain>
    </source>
</reference>
<organism evidence="2 3">
    <name type="scientific">Ictalurus punctatus</name>
    <name type="common">Channel catfish</name>
    <name type="synonym">Silurus punctatus</name>
    <dbReference type="NCBI Taxonomy" id="7998"/>
    <lineage>
        <taxon>Eukaryota</taxon>
        <taxon>Metazoa</taxon>
        <taxon>Chordata</taxon>
        <taxon>Craniata</taxon>
        <taxon>Vertebrata</taxon>
        <taxon>Euteleostomi</taxon>
        <taxon>Actinopterygii</taxon>
        <taxon>Neopterygii</taxon>
        <taxon>Teleostei</taxon>
        <taxon>Ostariophysi</taxon>
        <taxon>Siluriformes</taxon>
        <taxon>Ictaluridae</taxon>
        <taxon>Ictalurus</taxon>
    </lineage>
</organism>
<evidence type="ECO:0000313" key="2">
    <source>
        <dbReference type="Proteomes" id="UP000221080"/>
    </source>
</evidence>
<sequence length="305" mass="32256">MKGSVLIPCTKGLLLFVLLQTSLILYASAQNSTDSTNMTITPTMITLMNQTLNTTGVPSGDNINTTGTNNTNSAMVSCRVFSCNYSACYSTFTSTNDTTCSAPANFCELRRDRDATYSVTCTSTCLSACMNTSQNNCSINCCSNNCVNSTINTLLNSSIIMTTTTTSTTTTTTAKSSTVASTTMATNGKKCHKLTCNGDVCYQGNTNVALCTPGQNFCMLKKTLAVTVVTWTASCIEDCSKETVCTSSNSNCVLECCNATTTASCLKLNGQVNVLGSGTMAPCSHMPLVVFSFFFCLLMMGKSAD</sequence>
<name>A0A2D0T5X1_ICTPU</name>
<feature type="signal peptide" evidence="1">
    <location>
        <begin position="1"/>
        <end position="29"/>
    </location>
</feature>
<gene>
    <name evidence="3" type="primary">LOC108280026</name>
</gene>
<dbReference type="OrthoDB" id="9947586at2759"/>
<proteinExistence type="predicted"/>
<dbReference type="RefSeq" id="XP_017350293.1">
    <property type="nucleotide sequence ID" value="XM_017494804.3"/>
</dbReference>
<dbReference type="KEGG" id="ipu:108280026"/>
<evidence type="ECO:0000256" key="1">
    <source>
        <dbReference type="SAM" id="SignalP"/>
    </source>
</evidence>
<accession>A0A2D0T5X1</accession>
<protein>
    <submittedName>
        <fullName evidence="3">Uncharacterized protein LOC108280026</fullName>
    </submittedName>
</protein>
<dbReference type="GeneID" id="108280026"/>
<dbReference type="Proteomes" id="UP000221080">
    <property type="component" value="Chromosome 1"/>
</dbReference>
<keyword evidence="2" id="KW-1185">Reference proteome</keyword>
<reference evidence="3" key="2">
    <citation type="submission" date="2025-08" db="UniProtKB">
        <authorList>
            <consortium name="RefSeq"/>
        </authorList>
    </citation>
    <scope>IDENTIFICATION</scope>
    <source>
        <tissue evidence="3">Blood</tissue>
    </source>
</reference>